<dbReference type="EMBL" id="FLUV01001184">
    <property type="protein sequence ID" value="SBW22539.1"/>
    <property type="molecule type" value="Genomic_DNA"/>
</dbReference>
<sequence length="126" mass="13618">MAWTDVASLDELWEGDVLEVIAGPDRVLVAHLPGGVLRAYQATCPHSEFPLVDGAIEDGVLTCAAHHWEFDLTTGESLNPSDCRLYRFPVRAAGERILVGIPSDGVRHYNRCRGGATASSAGGRFR</sequence>
<dbReference type="InterPro" id="IPR036922">
    <property type="entry name" value="Rieske_2Fe-2S_sf"/>
</dbReference>
<keyword evidence="3" id="KW-0408">Iron</keyword>
<protein>
    <submittedName>
        <fullName evidence="8">Rieske (2Fe-2S) protein</fullName>
    </submittedName>
</protein>
<evidence type="ECO:0000259" key="7">
    <source>
        <dbReference type="PROSITE" id="PS51296"/>
    </source>
</evidence>
<dbReference type="PROSITE" id="PS51296">
    <property type="entry name" value="RIESKE"/>
    <property type="match status" value="1"/>
</dbReference>
<dbReference type="Pfam" id="PF00355">
    <property type="entry name" value="Rieske"/>
    <property type="match status" value="1"/>
</dbReference>
<dbReference type="CDD" id="cd03474">
    <property type="entry name" value="Rieske_T4moC"/>
    <property type="match status" value="1"/>
</dbReference>
<comment type="similarity">
    <text evidence="6">Belongs to the bacterial ring-hydroxylating dioxygenase ferredoxin component family.</text>
</comment>
<proteinExistence type="inferred from homology"/>
<dbReference type="PANTHER" id="PTHR21496">
    <property type="entry name" value="FERREDOXIN-RELATED"/>
    <property type="match status" value="1"/>
</dbReference>
<dbReference type="GO" id="GO:0004497">
    <property type="term" value="F:monooxygenase activity"/>
    <property type="evidence" value="ECO:0007669"/>
    <property type="project" value="UniProtKB-ARBA"/>
</dbReference>
<dbReference type="SUPFAM" id="SSF50022">
    <property type="entry name" value="ISP domain"/>
    <property type="match status" value="1"/>
</dbReference>
<keyword evidence="9" id="KW-1185">Reference proteome</keyword>
<evidence type="ECO:0000256" key="6">
    <source>
        <dbReference type="ARBA" id="ARBA00038001"/>
    </source>
</evidence>
<dbReference type="Gene3D" id="2.102.10.10">
    <property type="entry name" value="Rieske [2Fe-2S] iron-sulphur domain"/>
    <property type="match status" value="1"/>
</dbReference>
<dbReference type="AlphaFoldDB" id="A0A1C3NY84"/>
<dbReference type="GO" id="GO:0051537">
    <property type="term" value="F:2 iron, 2 sulfur cluster binding"/>
    <property type="evidence" value="ECO:0007669"/>
    <property type="project" value="UniProtKB-KW"/>
</dbReference>
<organism evidence="8 9">
    <name type="scientific">Candidatus Protofrankia californiensis</name>
    <dbReference type="NCBI Taxonomy" id="1839754"/>
    <lineage>
        <taxon>Bacteria</taxon>
        <taxon>Bacillati</taxon>
        <taxon>Actinomycetota</taxon>
        <taxon>Actinomycetes</taxon>
        <taxon>Frankiales</taxon>
        <taxon>Frankiaceae</taxon>
        <taxon>Protofrankia</taxon>
    </lineage>
</organism>
<keyword evidence="4" id="KW-0411">Iron-sulfur</keyword>
<evidence type="ECO:0000313" key="9">
    <source>
        <dbReference type="Proteomes" id="UP000199013"/>
    </source>
</evidence>
<dbReference type="Proteomes" id="UP000199013">
    <property type="component" value="Unassembled WGS sequence"/>
</dbReference>
<keyword evidence="2" id="KW-0479">Metal-binding</keyword>
<dbReference type="GO" id="GO:0046872">
    <property type="term" value="F:metal ion binding"/>
    <property type="evidence" value="ECO:0007669"/>
    <property type="project" value="UniProtKB-KW"/>
</dbReference>
<evidence type="ECO:0000256" key="3">
    <source>
        <dbReference type="ARBA" id="ARBA00023004"/>
    </source>
</evidence>
<feature type="domain" description="Rieske" evidence="7">
    <location>
        <begin position="4"/>
        <end position="99"/>
    </location>
</feature>
<accession>A0A1C3NY84</accession>
<reference evidence="9" key="1">
    <citation type="submission" date="2016-02" db="EMBL/GenBank/DDBJ databases">
        <authorList>
            <person name="Wibberg D."/>
        </authorList>
    </citation>
    <scope>NUCLEOTIDE SEQUENCE [LARGE SCALE GENOMIC DNA]</scope>
</reference>
<evidence type="ECO:0000256" key="1">
    <source>
        <dbReference type="ARBA" id="ARBA00022714"/>
    </source>
</evidence>
<dbReference type="PANTHER" id="PTHR21496:SF0">
    <property type="entry name" value="RIESKE DOMAIN-CONTAINING PROTEIN"/>
    <property type="match status" value="1"/>
</dbReference>
<evidence type="ECO:0000256" key="2">
    <source>
        <dbReference type="ARBA" id="ARBA00022723"/>
    </source>
</evidence>
<keyword evidence="1" id="KW-0001">2Fe-2S</keyword>
<dbReference type="InterPro" id="IPR017941">
    <property type="entry name" value="Rieske_2Fe-2S"/>
</dbReference>
<dbReference type="GO" id="GO:0016705">
    <property type="term" value="F:oxidoreductase activity, acting on paired donors, with incorporation or reduction of molecular oxygen"/>
    <property type="evidence" value="ECO:0007669"/>
    <property type="project" value="UniProtKB-ARBA"/>
</dbReference>
<comment type="cofactor">
    <cofactor evidence="5">
        <name>[2Fe-2S] cluster</name>
        <dbReference type="ChEBI" id="CHEBI:190135"/>
    </cofactor>
</comment>
<evidence type="ECO:0000256" key="5">
    <source>
        <dbReference type="ARBA" id="ARBA00034078"/>
    </source>
</evidence>
<evidence type="ECO:0000256" key="4">
    <source>
        <dbReference type="ARBA" id="ARBA00023014"/>
    </source>
</evidence>
<gene>
    <name evidence="8" type="ORF">FDG2_2786</name>
</gene>
<name>A0A1C3NY84_9ACTN</name>
<evidence type="ECO:0000313" key="8">
    <source>
        <dbReference type="EMBL" id="SBW22539.1"/>
    </source>
</evidence>